<feature type="binding site" evidence="6">
    <location>
        <position position="82"/>
    </location>
    <ligand>
        <name>S-adenosyl-L-methionine</name>
        <dbReference type="ChEBI" id="CHEBI:59789"/>
    </ligand>
</feature>
<keyword evidence="4 5" id="KW-0949">S-adenosyl-L-methionine</keyword>
<dbReference type="Pfam" id="PF03705">
    <property type="entry name" value="CheR_N"/>
    <property type="match status" value="1"/>
</dbReference>
<evidence type="ECO:0000256" key="5">
    <source>
        <dbReference type="PIRNR" id="PIRNR000410"/>
    </source>
</evidence>
<dbReference type="Gene3D" id="3.40.50.150">
    <property type="entry name" value="Vaccinia Virus protein VP39"/>
    <property type="match status" value="1"/>
</dbReference>
<evidence type="ECO:0000259" key="7">
    <source>
        <dbReference type="PROSITE" id="PS50123"/>
    </source>
</evidence>
<organism evidence="8">
    <name type="scientific">Bosea sp. NBC_00436</name>
    <dbReference type="NCBI Taxonomy" id="2969620"/>
    <lineage>
        <taxon>Bacteria</taxon>
        <taxon>Pseudomonadati</taxon>
        <taxon>Pseudomonadota</taxon>
        <taxon>Alphaproteobacteria</taxon>
        <taxon>Hyphomicrobiales</taxon>
        <taxon>Boseaceae</taxon>
        <taxon>Bosea</taxon>
    </lineage>
</organism>
<feature type="binding site" evidence="6">
    <location>
        <begin position="209"/>
        <end position="210"/>
    </location>
    <ligand>
        <name>S-adenosyl-L-methionine</name>
        <dbReference type="ChEBI" id="CHEBI:59789"/>
    </ligand>
</feature>
<comment type="catalytic activity">
    <reaction evidence="1 5">
        <text>L-glutamyl-[protein] + S-adenosyl-L-methionine = [protein]-L-glutamate 5-O-methyl ester + S-adenosyl-L-homocysteine</text>
        <dbReference type="Rhea" id="RHEA:24452"/>
        <dbReference type="Rhea" id="RHEA-COMP:10208"/>
        <dbReference type="Rhea" id="RHEA-COMP:10311"/>
        <dbReference type="ChEBI" id="CHEBI:29973"/>
        <dbReference type="ChEBI" id="CHEBI:57856"/>
        <dbReference type="ChEBI" id="CHEBI:59789"/>
        <dbReference type="ChEBI" id="CHEBI:82795"/>
        <dbReference type="EC" id="2.1.1.80"/>
    </reaction>
</comment>
<gene>
    <name evidence="8" type="ORF">NWE54_18025</name>
</gene>
<dbReference type="AlphaFoldDB" id="A0A9E7ZYV8"/>
<dbReference type="PANTHER" id="PTHR24422">
    <property type="entry name" value="CHEMOTAXIS PROTEIN METHYLTRANSFERASE"/>
    <property type="match status" value="1"/>
</dbReference>
<dbReference type="InterPro" id="IPR000780">
    <property type="entry name" value="CheR_MeTrfase"/>
</dbReference>
<dbReference type="SUPFAM" id="SSF53335">
    <property type="entry name" value="S-adenosyl-L-methionine-dependent methyltransferases"/>
    <property type="match status" value="1"/>
</dbReference>
<feature type="binding site" evidence="6">
    <location>
        <position position="76"/>
    </location>
    <ligand>
        <name>S-adenosyl-L-methionine</name>
        <dbReference type="ChEBI" id="CHEBI:59789"/>
    </ligand>
</feature>
<keyword evidence="2 5" id="KW-0489">Methyltransferase</keyword>
<comment type="function">
    <text evidence="5">Methylation of the membrane-bound methyl-accepting chemotaxis proteins (MCP) to form gamma-glutamyl methyl ester residues in MCP.</text>
</comment>
<dbReference type="EMBL" id="CP102774">
    <property type="protein sequence ID" value="UZF89841.1"/>
    <property type="molecule type" value="Genomic_DNA"/>
</dbReference>
<feature type="binding site" evidence="6">
    <location>
        <begin position="227"/>
        <end position="228"/>
    </location>
    <ligand>
        <name>S-adenosyl-L-methionine</name>
        <dbReference type="ChEBI" id="CHEBI:59789"/>
    </ligand>
</feature>
<evidence type="ECO:0000256" key="1">
    <source>
        <dbReference type="ARBA" id="ARBA00001541"/>
    </source>
</evidence>
<sequence length="291" mass="32260">MEDQLEDKHFKAIASLVERNAGIKLPQTKRTMVEGHLRKRVRTLGLGGLRDYGRFLFDQDGLGSEYVHLIDCVSTNKTDFFREPSHFTFLCETAVPTLRRLQGPRPAKLKIWSAACSIGAEAYTIAMLLQELANATPGGSSRLNFSILGTDISTQVLDAARAAIYPAAFVAPVPAPLQQRYLMRARDPAQSTVRIAPELRRKVRFEHLNLMDETYPFDRDIDMIFCRNVLIYFDQPTQFAVISRLAAHLRPGGYLVLGHSESMAGAGVPSLCSVAPTIYQAHLPKASKSAA</sequence>
<protein>
    <recommendedName>
        <fullName evidence="5">Chemotaxis protein methyltransferase</fullName>
        <ecNumber evidence="5">2.1.1.80</ecNumber>
    </recommendedName>
</protein>
<dbReference type="PROSITE" id="PS50123">
    <property type="entry name" value="CHER"/>
    <property type="match status" value="1"/>
</dbReference>
<accession>A0A9E7ZYV8</accession>
<dbReference type="SMART" id="SM00138">
    <property type="entry name" value="MeTrc"/>
    <property type="match status" value="1"/>
</dbReference>
<reference evidence="8" key="1">
    <citation type="submission" date="2022-08" db="EMBL/GenBank/DDBJ databases">
        <title>Complete Genome Sequences of 2 Bosea sp. soil isolates.</title>
        <authorList>
            <person name="Alvarez Arevalo M."/>
            <person name="Sterndorff E.B."/>
            <person name="Faurdal D."/>
            <person name="Joergensen T.S."/>
            <person name="Weber T."/>
        </authorList>
    </citation>
    <scope>NUCLEOTIDE SEQUENCE</scope>
    <source>
        <strain evidence="8">NBC_00436</strain>
    </source>
</reference>
<feature type="domain" description="CheR-type methyltransferase" evidence="7">
    <location>
        <begin position="1"/>
        <end position="265"/>
    </location>
</feature>
<dbReference type="EC" id="2.1.1.80" evidence="5"/>
<evidence type="ECO:0000313" key="8">
    <source>
        <dbReference type="EMBL" id="UZF89841.1"/>
    </source>
</evidence>
<dbReference type="SUPFAM" id="SSF47757">
    <property type="entry name" value="Chemotaxis receptor methyltransferase CheR, N-terminal domain"/>
    <property type="match status" value="1"/>
</dbReference>
<dbReference type="InterPro" id="IPR036804">
    <property type="entry name" value="CheR_N_sf"/>
</dbReference>
<dbReference type="InterPro" id="IPR022641">
    <property type="entry name" value="CheR_N"/>
</dbReference>
<evidence type="ECO:0000256" key="3">
    <source>
        <dbReference type="ARBA" id="ARBA00022679"/>
    </source>
</evidence>
<dbReference type="GO" id="GO:0008983">
    <property type="term" value="F:protein-glutamate O-methyltransferase activity"/>
    <property type="evidence" value="ECO:0007669"/>
    <property type="project" value="UniProtKB-EC"/>
</dbReference>
<name>A0A9E7ZYV8_9HYPH</name>
<feature type="binding site" evidence="6">
    <location>
        <position position="78"/>
    </location>
    <ligand>
        <name>S-adenosyl-L-methionine</name>
        <dbReference type="ChEBI" id="CHEBI:59789"/>
    </ligand>
</feature>
<dbReference type="InterPro" id="IPR022642">
    <property type="entry name" value="CheR_C"/>
</dbReference>
<dbReference type="Pfam" id="PF01739">
    <property type="entry name" value="CheR"/>
    <property type="match status" value="1"/>
</dbReference>
<dbReference type="Gene3D" id="1.10.155.10">
    <property type="entry name" value="Chemotaxis receptor methyltransferase CheR, N-terminal domain"/>
    <property type="match status" value="1"/>
</dbReference>
<dbReference type="PANTHER" id="PTHR24422:SF26">
    <property type="entry name" value="CHEMOTAXIS PROTEIN METHYLTRANSFERASE"/>
    <property type="match status" value="1"/>
</dbReference>
<proteinExistence type="predicted"/>
<dbReference type="PIRSF" id="PIRSF000410">
    <property type="entry name" value="CheR"/>
    <property type="match status" value="1"/>
</dbReference>
<dbReference type="InterPro" id="IPR026024">
    <property type="entry name" value="Chemotaxis_MeTrfase_CheR"/>
</dbReference>
<dbReference type="CDD" id="cd02440">
    <property type="entry name" value="AdoMet_MTases"/>
    <property type="match status" value="1"/>
</dbReference>
<evidence type="ECO:0000256" key="6">
    <source>
        <dbReference type="PIRSR" id="PIRSR000410-1"/>
    </source>
</evidence>
<evidence type="ECO:0000256" key="2">
    <source>
        <dbReference type="ARBA" id="ARBA00022603"/>
    </source>
</evidence>
<evidence type="ECO:0000256" key="4">
    <source>
        <dbReference type="ARBA" id="ARBA00022691"/>
    </source>
</evidence>
<feature type="binding site" evidence="6">
    <location>
        <position position="121"/>
    </location>
    <ligand>
        <name>S-adenosyl-L-methionine</name>
        <dbReference type="ChEBI" id="CHEBI:59789"/>
    </ligand>
</feature>
<dbReference type="GO" id="GO:0032259">
    <property type="term" value="P:methylation"/>
    <property type="evidence" value="ECO:0007669"/>
    <property type="project" value="UniProtKB-KW"/>
</dbReference>
<dbReference type="InterPro" id="IPR029063">
    <property type="entry name" value="SAM-dependent_MTases_sf"/>
</dbReference>
<feature type="binding site" evidence="6">
    <location>
        <position position="151"/>
    </location>
    <ligand>
        <name>S-adenosyl-L-methionine</name>
        <dbReference type="ChEBI" id="CHEBI:59789"/>
    </ligand>
</feature>
<dbReference type="PRINTS" id="PR00996">
    <property type="entry name" value="CHERMTFRASE"/>
</dbReference>
<dbReference type="InterPro" id="IPR050903">
    <property type="entry name" value="Bact_Chemotaxis_MeTrfase"/>
</dbReference>
<keyword evidence="3 5" id="KW-0808">Transferase</keyword>